<reference evidence="6 7" key="1">
    <citation type="submission" date="2018-11" db="EMBL/GenBank/DDBJ databases">
        <title>Genome assembly of Steccherinum ochraceum LE-BIN_3174, the white-rot fungus of the Steccherinaceae family (The Residual Polyporoid clade, Polyporales, Basidiomycota).</title>
        <authorList>
            <person name="Fedorova T.V."/>
            <person name="Glazunova O.A."/>
            <person name="Landesman E.O."/>
            <person name="Moiseenko K.V."/>
            <person name="Psurtseva N.V."/>
            <person name="Savinova O.S."/>
            <person name="Shakhova N.V."/>
            <person name="Tyazhelova T.V."/>
            <person name="Vasina D.V."/>
        </authorList>
    </citation>
    <scope>NUCLEOTIDE SEQUENCE [LARGE SCALE GENOMIC DNA]</scope>
    <source>
        <strain evidence="6 7">LE-BIN_3174</strain>
    </source>
</reference>
<dbReference type="EMBL" id="RWJN01000316">
    <property type="protein sequence ID" value="TCD63191.1"/>
    <property type="molecule type" value="Genomic_DNA"/>
</dbReference>
<dbReference type="InterPro" id="IPR003439">
    <property type="entry name" value="ABC_transporter-like_ATP-bd"/>
</dbReference>
<proteinExistence type="predicted"/>
<keyword evidence="7" id="KW-1185">Reference proteome</keyword>
<dbReference type="PROSITE" id="PS00211">
    <property type="entry name" value="ABC_TRANSPORTER_1"/>
    <property type="match status" value="1"/>
</dbReference>
<dbReference type="PANTHER" id="PTHR19211">
    <property type="entry name" value="ATP-BINDING TRANSPORT PROTEIN-RELATED"/>
    <property type="match status" value="1"/>
</dbReference>
<keyword evidence="1" id="KW-0677">Repeat</keyword>
<dbReference type="PANTHER" id="PTHR19211:SF135">
    <property type="entry name" value="ATPASE, PUTATIVE (AFU_ORTHOLOGUE AFUA_1G16440)-RELATED"/>
    <property type="match status" value="1"/>
</dbReference>
<evidence type="ECO:0000256" key="3">
    <source>
        <dbReference type="ARBA" id="ARBA00022840"/>
    </source>
</evidence>
<dbReference type="InterPro" id="IPR027417">
    <property type="entry name" value="P-loop_NTPase"/>
</dbReference>
<dbReference type="SUPFAM" id="SSF52540">
    <property type="entry name" value="P-loop containing nucleoside triphosphate hydrolases"/>
    <property type="match status" value="2"/>
</dbReference>
<dbReference type="InterPro" id="IPR050611">
    <property type="entry name" value="ABCF"/>
</dbReference>
<feature type="region of interest" description="Disordered" evidence="4">
    <location>
        <begin position="671"/>
        <end position="693"/>
    </location>
</feature>
<gene>
    <name evidence="6" type="ORF">EIP91_005858</name>
</gene>
<dbReference type="Proteomes" id="UP000292702">
    <property type="component" value="Unassembled WGS sequence"/>
</dbReference>
<feature type="domain" description="ABC transporter" evidence="5">
    <location>
        <begin position="465"/>
        <end position="694"/>
    </location>
</feature>
<evidence type="ECO:0000313" key="7">
    <source>
        <dbReference type="Proteomes" id="UP000292702"/>
    </source>
</evidence>
<feature type="compositionally biased region" description="Polar residues" evidence="4">
    <location>
        <begin position="1"/>
        <end position="15"/>
    </location>
</feature>
<comment type="caution">
    <text evidence="6">The sequence shown here is derived from an EMBL/GenBank/DDBJ whole genome shotgun (WGS) entry which is preliminary data.</text>
</comment>
<dbReference type="AlphaFoldDB" id="A0A4R0R6M4"/>
<dbReference type="CDD" id="cd03221">
    <property type="entry name" value="ABCF_EF-3"/>
    <property type="match status" value="1"/>
</dbReference>
<dbReference type="PROSITE" id="PS50893">
    <property type="entry name" value="ABC_TRANSPORTER_2"/>
    <property type="match status" value="2"/>
</dbReference>
<evidence type="ECO:0000313" key="6">
    <source>
        <dbReference type="EMBL" id="TCD63191.1"/>
    </source>
</evidence>
<dbReference type="GO" id="GO:0005524">
    <property type="term" value="F:ATP binding"/>
    <property type="evidence" value="ECO:0007669"/>
    <property type="project" value="UniProtKB-KW"/>
</dbReference>
<name>A0A4R0R6M4_9APHY</name>
<organism evidence="6 7">
    <name type="scientific">Steccherinum ochraceum</name>
    <dbReference type="NCBI Taxonomy" id="92696"/>
    <lineage>
        <taxon>Eukaryota</taxon>
        <taxon>Fungi</taxon>
        <taxon>Dikarya</taxon>
        <taxon>Basidiomycota</taxon>
        <taxon>Agaricomycotina</taxon>
        <taxon>Agaricomycetes</taxon>
        <taxon>Polyporales</taxon>
        <taxon>Steccherinaceae</taxon>
        <taxon>Steccherinum</taxon>
    </lineage>
</organism>
<dbReference type="InterPro" id="IPR003593">
    <property type="entry name" value="AAA+_ATPase"/>
</dbReference>
<sequence>MPKPSTTTVASTPTKSLPKIHATSQQSRFHTETLETAQGEIDLKGVAIAIGDNELITDSRLKLKAGVRYALVGRNGTGKSTLLQSIADKLIPGLNKSLRVLLVAQIEDGIQVVESEEESVLQHVVKGDRERMKAMKEFEALTRAVESTKISETQKILAMIRVERRRAELEEAQKIALRTSGARGKKARGDEIKAEETLKQAEEVLAQGTVDLDAAAQVADMLTDVTTTLELLDASSTEARAAVILTGLGFSQAIIDSPFISLSGGWRSRCALATSLLVQSDILMLDEPSNFLDLEATLWLERHLTNEFSDRTLVLTSHDQVFLNNVVEETIILRDKNLRYFEGTPRAFEIDFKKRRKASIKQQSALDKKKAHIENSIRQGISSGKQSGDDNRLKMAKSRQKKLDDRWGAETSAKGGRFKLNRDMAAQGVYYSTTSRLAIEIEELEPKVKITLPNPEKLRTLGELVSFDNVGFRYPPRSSKDKPKWVLDQVTFTVGQSGRVVFVGANGQGKSTLAKLILGELSPTKGTVSRHPLLKIGYFSQHTVEELTKDGAKTTALAYFLNYFEERGETVVESEARACLGTFGLGGKLSSETPLTALSGGQKVRLAIALIVFRPPSLLLLDEVTTHVDAPTIQALARALRSFSGAIILITHDRWFSRVVIEGHSLSSAGAFGDEEETSDVSFSEDEDGADEDTTKQLGITYYVGKGTIKKLDGGMGEYIRIVERKLERRAKKSKG</sequence>
<accession>A0A4R0R6M4</accession>
<dbReference type="InterPro" id="IPR017871">
    <property type="entry name" value="ABC_transporter-like_CS"/>
</dbReference>
<dbReference type="GO" id="GO:0016887">
    <property type="term" value="F:ATP hydrolysis activity"/>
    <property type="evidence" value="ECO:0007669"/>
    <property type="project" value="InterPro"/>
</dbReference>
<evidence type="ECO:0000256" key="1">
    <source>
        <dbReference type="ARBA" id="ARBA00022737"/>
    </source>
</evidence>
<keyword evidence="2" id="KW-0547">Nucleotide-binding</keyword>
<dbReference type="STRING" id="92696.A0A4R0R6M4"/>
<feature type="compositionally biased region" description="Acidic residues" evidence="4">
    <location>
        <begin position="673"/>
        <end position="692"/>
    </location>
</feature>
<keyword evidence="3" id="KW-0067">ATP-binding</keyword>
<evidence type="ECO:0000256" key="2">
    <source>
        <dbReference type="ARBA" id="ARBA00022741"/>
    </source>
</evidence>
<dbReference type="OrthoDB" id="2110130at2759"/>
<protein>
    <recommendedName>
        <fullName evidence="5">ABC transporter domain-containing protein</fullName>
    </recommendedName>
</protein>
<dbReference type="Pfam" id="PF00005">
    <property type="entry name" value="ABC_tran"/>
    <property type="match status" value="2"/>
</dbReference>
<dbReference type="Gene3D" id="3.40.50.300">
    <property type="entry name" value="P-loop containing nucleotide triphosphate hydrolases"/>
    <property type="match status" value="2"/>
</dbReference>
<evidence type="ECO:0000259" key="5">
    <source>
        <dbReference type="PROSITE" id="PS50893"/>
    </source>
</evidence>
<feature type="region of interest" description="Disordered" evidence="4">
    <location>
        <begin position="380"/>
        <end position="407"/>
    </location>
</feature>
<evidence type="ECO:0000256" key="4">
    <source>
        <dbReference type="SAM" id="MobiDB-lite"/>
    </source>
</evidence>
<dbReference type="SMART" id="SM00382">
    <property type="entry name" value="AAA"/>
    <property type="match status" value="2"/>
</dbReference>
<feature type="domain" description="ABC transporter" evidence="5">
    <location>
        <begin position="41"/>
        <end position="360"/>
    </location>
</feature>
<feature type="region of interest" description="Disordered" evidence="4">
    <location>
        <begin position="1"/>
        <end position="28"/>
    </location>
</feature>